<organism evidence="1 2">
    <name type="scientific">Sutcliffiella horikoshii</name>
    <dbReference type="NCBI Taxonomy" id="79883"/>
    <lineage>
        <taxon>Bacteria</taxon>
        <taxon>Bacillati</taxon>
        <taxon>Bacillota</taxon>
        <taxon>Bacilli</taxon>
        <taxon>Bacillales</taxon>
        <taxon>Bacillaceae</taxon>
        <taxon>Sutcliffiella</taxon>
    </lineage>
</organism>
<accession>A0A5D4SWU9</accession>
<gene>
    <name evidence="1" type="ORF">FZC76_12735</name>
</gene>
<dbReference type="Proteomes" id="UP000322524">
    <property type="component" value="Unassembled WGS sequence"/>
</dbReference>
<evidence type="ECO:0000313" key="1">
    <source>
        <dbReference type="EMBL" id="TYS67449.1"/>
    </source>
</evidence>
<reference evidence="1 2" key="1">
    <citation type="submission" date="2019-08" db="EMBL/GenBank/DDBJ databases">
        <title>Bacillus genomes from the desert of Cuatro Cienegas, Coahuila.</title>
        <authorList>
            <person name="Olmedo-Alvarez G."/>
        </authorList>
    </citation>
    <scope>NUCLEOTIDE SEQUENCE [LARGE SCALE GENOMIC DNA]</scope>
    <source>
        <strain evidence="1 2">CH28_1T</strain>
    </source>
</reference>
<proteinExistence type="predicted"/>
<evidence type="ECO:0000313" key="2">
    <source>
        <dbReference type="Proteomes" id="UP000322524"/>
    </source>
</evidence>
<dbReference type="AlphaFoldDB" id="A0A5D4SWU9"/>
<sequence>MNKNLIILISLIAVVLLLHSTPHTALRTYVFFSGYPIIALTTDIEDDEYHNRVDQEKFKELNGRAYTLTKPPIEKATQGELRNYLVRKFGIFHYVEFYGEA</sequence>
<protein>
    <submittedName>
        <fullName evidence="1">Uncharacterized protein</fullName>
    </submittedName>
</protein>
<dbReference type="RefSeq" id="WP_148988564.1">
    <property type="nucleotide sequence ID" value="NZ_VTEV01000005.1"/>
</dbReference>
<dbReference type="OrthoDB" id="1798228at2"/>
<dbReference type="EMBL" id="VTEV01000005">
    <property type="protein sequence ID" value="TYS67449.1"/>
    <property type="molecule type" value="Genomic_DNA"/>
</dbReference>
<name>A0A5D4SWU9_9BACI</name>
<comment type="caution">
    <text evidence="1">The sequence shown here is derived from an EMBL/GenBank/DDBJ whole genome shotgun (WGS) entry which is preliminary data.</text>
</comment>